<dbReference type="OrthoDB" id="5405951at2"/>
<dbReference type="EMBL" id="NPEF01000001">
    <property type="protein sequence ID" value="PJZ94937.1"/>
    <property type="molecule type" value="Genomic_DNA"/>
</dbReference>
<dbReference type="AlphaFoldDB" id="A0A2N0BEJ2"/>
<protein>
    <submittedName>
        <fullName evidence="3">DUF2892 domain-containing protein</fullName>
    </submittedName>
</protein>
<evidence type="ECO:0000259" key="2">
    <source>
        <dbReference type="Pfam" id="PF11127"/>
    </source>
</evidence>
<organism evidence="4">
    <name type="scientific">Leptospira ellisii</name>
    <dbReference type="NCBI Taxonomy" id="2023197"/>
    <lineage>
        <taxon>Bacteria</taxon>
        <taxon>Pseudomonadati</taxon>
        <taxon>Spirochaetota</taxon>
        <taxon>Spirochaetia</taxon>
        <taxon>Leptospirales</taxon>
        <taxon>Leptospiraceae</taxon>
        <taxon>Leptospira</taxon>
    </lineage>
</organism>
<dbReference type="RefSeq" id="WP_100746344.1">
    <property type="nucleotide sequence ID" value="NZ_NPEF02000013.1"/>
</dbReference>
<keyword evidence="1" id="KW-1133">Transmembrane helix</keyword>
<dbReference type="EMBL" id="NPEF02000013">
    <property type="protein sequence ID" value="MDV6236335.1"/>
    <property type="molecule type" value="Genomic_DNA"/>
</dbReference>
<reference evidence="4" key="1">
    <citation type="submission" date="2017-07" db="EMBL/GenBank/DDBJ databases">
        <title>Leptospira spp. isolated from tropical soils.</title>
        <authorList>
            <person name="Thibeaux R."/>
            <person name="Iraola G."/>
            <person name="Ferres I."/>
            <person name="Bierque E."/>
            <person name="Girault D."/>
            <person name="Soupe-Gilbert M.-E."/>
            <person name="Picardeau M."/>
            <person name="Goarant C."/>
        </authorList>
    </citation>
    <scope>NUCLEOTIDE SEQUENCE [LARGE SCALE GENOMIC DNA]</scope>
    <source>
        <strain evidence="4">ATI7-C-A5</strain>
    </source>
</reference>
<accession>A0A2N0BMS4</accession>
<proteinExistence type="predicted"/>
<name>A0A2N0BEJ2_9LEPT</name>
<dbReference type="Proteomes" id="UP000232122">
    <property type="component" value="Unassembled WGS sequence"/>
</dbReference>
<dbReference type="InterPro" id="IPR021309">
    <property type="entry name" value="YgaP-like_TM"/>
</dbReference>
<feature type="transmembrane region" description="Helical" evidence="1">
    <location>
        <begin position="34"/>
        <end position="57"/>
    </location>
</feature>
<evidence type="ECO:0000256" key="1">
    <source>
        <dbReference type="SAM" id="Phobius"/>
    </source>
</evidence>
<keyword evidence="5" id="KW-1185">Reference proteome</keyword>
<comment type="caution">
    <text evidence="4">The sequence shown here is derived from an EMBL/GenBank/DDBJ whole genome shotgun (WGS) entry which is preliminary data.</text>
</comment>
<evidence type="ECO:0000313" key="4">
    <source>
        <dbReference type="EMBL" id="PJZ94937.1"/>
    </source>
</evidence>
<reference evidence="3" key="3">
    <citation type="submission" date="2023-10" db="EMBL/GenBank/DDBJ databases">
        <authorList>
            <person name="Picardeau M."/>
            <person name="Thibeaux R."/>
        </authorList>
    </citation>
    <scope>NUCLEOTIDE SEQUENCE</scope>
    <source>
        <strain evidence="3">ATI7-C-A5</strain>
    </source>
</reference>
<evidence type="ECO:0000313" key="5">
    <source>
        <dbReference type="Proteomes" id="UP000232122"/>
    </source>
</evidence>
<dbReference type="Pfam" id="PF11127">
    <property type="entry name" value="YgaP-like_TM"/>
    <property type="match status" value="1"/>
</dbReference>
<gene>
    <name evidence="4" type="ORF">CH379_00240</name>
    <name evidence="3" type="ORF">CH379_011930</name>
</gene>
<keyword evidence="1" id="KW-0812">Transmembrane</keyword>
<evidence type="ECO:0000313" key="3">
    <source>
        <dbReference type="EMBL" id="MDV6236335.1"/>
    </source>
</evidence>
<reference evidence="3 5" key="2">
    <citation type="journal article" date="2018" name="Microb. Genom.">
        <title>Deciphering the unexplored Leptospira diversity from soils uncovers genomic evolution to virulence.</title>
        <authorList>
            <person name="Thibeaux R."/>
            <person name="Iraola G."/>
            <person name="Ferres I."/>
            <person name="Bierque E."/>
            <person name="Girault D."/>
            <person name="Soupe-Gilbert M.E."/>
            <person name="Picardeau M."/>
            <person name="Goarant C."/>
        </authorList>
    </citation>
    <scope>NUCLEOTIDE SEQUENCE [LARGE SCALE GENOMIC DNA]</scope>
    <source>
        <strain evidence="3 5">ATI7-C-A5</strain>
    </source>
</reference>
<feature type="transmembrane region" description="Helical" evidence="1">
    <location>
        <begin position="12"/>
        <end position="28"/>
    </location>
</feature>
<feature type="domain" description="Inner membrane protein YgaP-like transmembrane" evidence="2">
    <location>
        <begin position="1"/>
        <end position="64"/>
    </location>
</feature>
<keyword evidence="1" id="KW-0472">Membrane</keyword>
<sequence length="66" mass="6949">MQVNEGTVDRILRIAAGIGLIAFGYWTSGGLGTGMMIAGLIPLTTGVLGWCPLYTVFGFNTCPVKK</sequence>
<accession>A0A2N0BEJ2</accession>